<dbReference type="EC" id="2.7.11.1" evidence="1"/>
<dbReference type="InParanoid" id="A0A517SDF6"/>
<evidence type="ECO:0000259" key="7">
    <source>
        <dbReference type="PROSITE" id="PS51146"/>
    </source>
</evidence>
<dbReference type="GO" id="GO:0016787">
    <property type="term" value="F:hydrolase activity"/>
    <property type="evidence" value="ECO:0007669"/>
    <property type="project" value="UniProtKB-KW"/>
</dbReference>
<dbReference type="InterPro" id="IPR010624">
    <property type="entry name" value="KaiC_dom"/>
</dbReference>
<dbReference type="PANTHER" id="PTHR42926:SF1">
    <property type="entry name" value="CIRCADIAN CLOCK OSCILLATOR PROTEIN KAIC 1"/>
    <property type="match status" value="1"/>
</dbReference>
<dbReference type="PIRSF" id="PIRSF039117">
    <property type="entry name" value="KaiC"/>
    <property type="match status" value="1"/>
</dbReference>
<dbReference type="InterPro" id="IPR014774">
    <property type="entry name" value="KaiC-like_dom"/>
</dbReference>
<keyword evidence="9" id="KW-1185">Reference proteome</keyword>
<dbReference type="Pfam" id="PF06745">
    <property type="entry name" value="ATPase"/>
    <property type="match status" value="2"/>
</dbReference>
<keyword evidence="4" id="KW-0677">Repeat</keyword>
<keyword evidence="6" id="KW-0378">Hydrolase</keyword>
<feature type="domain" description="KaiC" evidence="7">
    <location>
        <begin position="1"/>
        <end position="240"/>
    </location>
</feature>
<dbReference type="EMBL" id="CP036271">
    <property type="protein sequence ID" value="QDT54162.1"/>
    <property type="molecule type" value="Genomic_DNA"/>
</dbReference>
<evidence type="ECO:0000256" key="1">
    <source>
        <dbReference type="ARBA" id="ARBA00012513"/>
    </source>
</evidence>
<dbReference type="PANTHER" id="PTHR42926">
    <property type="match status" value="1"/>
</dbReference>
<dbReference type="RefSeq" id="WP_145029971.1">
    <property type="nucleotide sequence ID" value="NZ_CP036271.1"/>
</dbReference>
<dbReference type="CDD" id="cd19488">
    <property type="entry name" value="KaiC-like_N"/>
    <property type="match status" value="1"/>
</dbReference>
<evidence type="ECO:0000256" key="6">
    <source>
        <dbReference type="ARBA" id="ARBA00022801"/>
    </source>
</evidence>
<keyword evidence="5 8" id="KW-0418">Kinase</keyword>
<dbReference type="Gene3D" id="3.40.50.300">
    <property type="entry name" value="P-loop containing nucleotide triphosphate hydrolases"/>
    <property type="match status" value="2"/>
</dbReference>
<evidence type="ECO:0000256" key="2">
    <source>
        <dbReference type="ARBA" id="ARBA00022553"/>
    </source>
</evidence>
<dbReference type="InterPro" id="IPR003593">
    <property type="entry name" value="AAA+_ATPase"/>
</dbReference>
<evidence type="ECO:0000256" key="5">
    <source>
        <dbReference type="ARBA" id="ARBA00022777"/>
    </source>
</evidence>
<proteinExistence type="predicted"/>
<evidence type="ECO:0000313" key="9">
    <source>
        <dbReference type="Proteomes" id="UP000315700"/>
    </source>
</evidence>
<dbReference type="KEGG" id="ccos:Pan44_21890"/>
<name>A0A517SDF6_9PLAN</name>
<gene>
    <name evidence="8" type="primary">kaiC_2</name>
    <name evidence="8" type="ORF">Pan44_21890</name>
</gene>
<evidence type="ECO:0000313" key="8">
    <source>
        <dbReference type="EMBL" id="QDT54162.1"/>
    </source>
</evidence>
<dbReference type="InterPro" id="IPR030665">
    <property type="entry name" value="KaiC"/>
</dbReference>
<evidence type="ECO:0000256" key="3">
    <source>
        <dbReference type="ARBA" id="ARBA00022679"/>
    </source>
</evidence>
<dbReference type="AlphaFoldDB" id="A0A517SDF6"/>
<protein>
    <recommendedName>
        <fullName evidence="1">non-specific serine/threonine protein kinase</fullName>
        <ecNumber evidence="1">2.7.11.1</ecNumber>
    </recommendedName>
</protein>
<dbReference type="InterPro" id="IPR051347">
    <property type="entry name" value="Circadian_clock_KaiC-rel"/>
</dbReference>
<dbReference type="SUPFAM" id="SSF52540">
    <property type="entry name" value="P-loop containing nucleoside triphosphate hydrolases"/>
    <property type="match status" value="2"/>
</dbReference>
<dbReference type="Proteomes" id="UP000315700">
    <property type="component" value="Chromosome"/>
</dbReference>
<dbReference type="GO" id="GO:0005524">
    <property type="term" value="F:ATP binding"/>
    <property type="evidence" value="ECO:0007669"/>
    <property type="project" value="InterPro"/>
</dbReference>
<feature type="domain" description="KaiC" evidence="7">
    <location>
        <begin position="242"/>
        <end position="478"/>
    </location>
</feature>
<dbReference type="InterPro" id="IPR027417">
    <property type="entry name" value="P-loop_NTPase"/>
</dbReference>
<sequence>MNAQTGIAGLDELLGGGLPANRTYLVEGNPGAGKTTLALQFLLEGIERGESCVCVTLSETREELSAAASTHGWSLDKLRIVELVASEDALHTDNQLAMFQPSELELGTTMEAILKAIEETKPTRVVIDSLSEFRLLAQNSLRYRRQILALKQFFSGRRCTVLFLDDRTADGSDLQLQSIAHGVVMLEQMSPEFGGDRRRLRIAKLRGRAYRGGYHDYIIEKGGLRVFPSLVASDHKIEAVSGQLSSGIAELDALTGGGFDFGTGILVAGPAGSGKSTLSMQYAYTAAMRGQRAMVMMFDERVDTLLARCKGVGIDLGPFVENGLVTLQQIDPAELSPGQLSQIVRSAAEGKDGHPPAQVIVIDSLNGYLNAMPEERFLVIQLHDLLTYLGHKGIVTFLVVAQHGLLGAMQTPVDTTYLADAVVLLRYFETMGAVKQAISIIKKRGGKHERTIREFRIDGQGLRIGEPLRDFQGVLSGIPKYLGNSKPLLENREE</sequence>
<keyword evidence="2" id="KW-0597">Phosphoprotein</keyword>
<keyword evidence="3 8" id="KW-0808">Transferase</keyword>
<evidence type="ECO:0000256" key="4">
    <source>
        <dbReference type="ARBA" id="ARBA00022737"/>
    </source>
</evidence>
<organism evidence="8 9">
    <name type="scientific">Caulifigura coniformis</name>
    <dbReference type="NCBI Taxonomy" id="2527983"/>
    <lineage>
        <taxon>Bacteria</taxon>
        <taxon>Pseudomonadati</taxon>
        <taxon>Planctomycetota</taxon>
        <taxon>Planctomycetia</taxon>
        <taxon>Planctomycetales</taxon>
        <taxon>Planctomycetaceae</taxon>
        <taxon>Caulifigura</taxon>
    </lineage>
</organism>
<reference evidence="8 9" key="1">
    <citation type="submission" date="2019-02" db="EMBL/GenBank/DDBJ databases">
        <title>Deep-cultivation of Planctomycetes and their phenomic and genomic characterization uncovers novel biology.</title>
        <authorList>
            <person name="Wiegand S."/>
            <person name="Jogler M."/>
            <person name="Boedeker C."/>
            <person name="Pinto D."/>
            <person name="Vollmers J."/>
            <person name="Rivas-Marin E."/>
            <person name="Kohn T."/>
            <person name="Peeters S.H."/>
            <person name="Heuer A."/>
            <person name="Rast P."/>
            <person name="Oberbeckmann S."/>
            <person name="Bunk B."/>
            <person name="Jeske O."/>
            <person name="Meyerdierks A."/>
            <person name="Storesund J.E."/>
            <person name="Kallscheuer N."/>
            <person name="Luecker S."/>
            <person name="Lage O.M."/>
            <person name="Pohl T."/>
            <person name="Merkel B.J."/>
            <person name="Hornburger P."/>
            <person name="Mueller R.-W."/>
            <person name="Bruemmer F."/>
            <person name="Labrenz M."/>
            <person name="Spormann A.M."/>
            <person name="Op den Camp H."/>
            <person name="Overmann J."/>
            <person name="Amann R."/>
            <person name="Jetten M.S.M."/>
            <person name="Mascher T."/>
            <person name="Medema M.H."/>
            <person name="Devos D.P."/>
            <person name="Kaster A.-K."/>
            <person name="Ovreas L."/>
            <person name="Rohde M."/>
            <person name="Galperin M.Y."/>
            <person name="Jogler C."/>
        </authorList>
    </citation>
    <scope>NUCLEOTIDE SEQUENCE [LARGE SCALE GENOMIC DNA]</scope>
    <source>
        <strain evidence="8 9">Pan44</strain>
    </source>
</reference>
<dbReference type="OrthoDB" id="9783783at2"/>
<dbReference type="GO" id="GO:0004674">
    <property type="term" value="F:protein serine/threonine kinase activity"/>
    <property type="evidence" value="ECO:0007669"/>
    <property type="project" value="UniProtKB-EC"/>
</dbReference>
<accession>A0A517SDF6</accession>
<dbReference type="PROSITE" id="PS51146">
    <property type="entry name" value="KAIC"/>
    <property type="match status" value="2"/>
</dbReference>
<dbReference type="SMART" id="SM00382">
    <property type="entry name" value="AAA"/>
    <property type="match status" value="2"/>
</dbReference>